<reference evidence="2 3" key="1">
    <citation type="submission" date="2020-04" db="EMBL/GenBank/DDBJ databases">
        <title>Flammeovirga sp. SR4, a novel species isolated from seawater.</title>
        <authorList>
            <person name="Wang X."/>
        </authorList>
    </citation>
    <scope>NUCLEOTIDE SEQUENCE [LARGE SCALE GENOMIC DNA]</scope>
    <source>
        <strain evidence="2 3">ATCC 23126</strain>
    </source>
</reference>
<dbReference type="RefSeq" id="WP_169657592.1">
    <property type="nucleotide sequence ID" value="NZ_JABANE010000039.1"/>
</dbReference>
<keyword evidence="3" id="KW-1185">Reference proteome</keyword>
<gene>
    <name evidence="2" type="ORF">HHU12_15165</name>
</gene>
<dbReference type="Pfam" id="PF14321">
    <property type="entry name" value="DUF4382"/>
    <property type="match status" value="1"/>
</dbReference>
<dbReference type="EMBL" id="JABANE010000039">
    <property type="protein sequence ID" value="NME69314.1"/>
    <property type="molecule type" value="Genomic_DNA"/>
</dbReference>
<sequence>MNSKFVLYSLLAGAICFGGCNNDDDNSTASARADVSLRSGGISDSNLRTTATDIPGVDSVVVSVATLTVQVGDQTVTFNKEEGKGYVDLLHFESKDTLIWSDETLPIGEVESAILGLDKNEDSYVIETGSDTPANLKVAHKELSFDVEYDSALATNTKYILKLDMDGSLRLVANGNGDYVLQQGTAGAPKEGVLYIEKVQ</sequence>
<evidence type="ECO:0000313" key="2">
    <source>
        <dbReference type="EMBL" id="NME69314.1"/>
    </source>
</evidence>
<evidence type="ECO:0000313" key="3">
    <source>
        <dbReference type="Proteomes" id="UP000576082"/>
    </source>
</evidence>
<protein>
    <submittedName>
        <fullName evidence="2">DUF4382 domain-containing protein</fullName>
    </submittedName>
</protein>
<dbReference type="InterPro" id="IPR025491">
    <property type="entry name" value="DUF4382"/>
</dbReference>
<proteinExistence type="predicted"/>
<dbReference type="Proteomes" id="UP000576082">
    <property type="component" value="Unassembled WGS sequence"/>
</dbReference>
<organism evidence="2 3">
    <name type="scientific">Flammeovirga aprica JL-4</name>
    <dbReference type="NCBI Taxonomy" id="694437"/>
    <lineage>
        <taxon>Bacteria</taxon>
        <taxon>Pseudomonadati</taxon>
        <taxon>Bacteroidota</taxon>
        <taxon>Cytophagia</taxon>
        <taxon>Cytophagales</taxon>
        <taxon>Flammeovirgaceae</taxon>
        <taxon>Flammeovirga</taxon>
    </lineage>
</organism>
<dbReference type="AlphaFoldDB" id="A0A7X9XA60"/>
<feature type="domain" description="DUF4382" evidence="1">
    <location>
        <begin position="50"/>
        <end position="182"/>
    </location>
</feature>
<evidence type="ECO:0000259" key="1">
    <source>
        <dbReference type="Pfam" id="PF14321"/>
    </source>
</evidence>
<comment type="caution">
    <text evidence="2">The sequence shown here is derived from an EMBL/GenBank/DDBJ whole genome shotgun (WGS) entry which is preliminary data.</text>
</comment>
<name>A0A7X9XA60_9BACT</name>
<accession>A0A7X9XA60</accession>